<keyword evidence="5" id="KW-1133">Transmembrane helix</keyword>
<dbReference type="Gene3D" id="2.160.10.10">
    <property type="entry name" value="Hexapeptide repeat proteins"/>
    <property type="match status" value="1"/>
</dbReference>
<gene>
    <name evidence="6" type="ORF">KEHDKFFH_01450</name>
</gene>
<dbReference type="InterPro" id="IPR001451">
    <property type="entry name" value="Hexapep"/>
</dbReference>
<evidence type="ECO:0000256" key="5">
    <source>
        <dbReference type="SAM" id="Phobius"/>
    </source>
</evidence>
<evidence type="ECO:0000313" key="6">
    <source>
        <dbReference type="EMBL" id="PPI86014.1"/>
    </source>
</evidence>
<reference evidence="6 7" key="1">
    <citation type="submission" date="2018-01" db="EMBL/GenBank/DDBJ databases">
        <title>Complete genome sequences of the type strains of Marinobacter flavimaris and Marinobacter maroccanus.</title>
        <authorList>
            <person name="Palau M."/>
            <person name="Boujida N."/>
            <person name="Manresa A."/>
            <person name="Minana-Galbis D."/>
        </authorList>
    </citation>
    <scope>NUCLEOTIDE SEQUENCE [LARGE SCALE GENOMIC DNA]</scope>
    <source>
        <strain evidence="6 7">N4</strain>
    </source>
</reference>
<organism evidence="6 7">
    <name type="scientific">Marinobacter maroccanus</name>
    <dbReference type="NCBI Taxonomy" id="2055143"/>
    <lineage>
        <taxon>Bacteria</taxon>
        <taxon>Pseudomonadati</taxon>
        <taxon>Pseudomonadota</taxon>
        <taxon>Gammaproteobacteria</taxon>
        <taxon>Pseudomonadales</taxon>
        <taxon>Marinobacteraceae</taxon>
        <taxon>Marinobacter</taxon>
    </lineage>
</organism>
<name>A0A2S5ZFM9_9GAMM</name>
<keyword evidence="3" id="KW-0677">Repeat</keyword>
<dbReference type="InterPro" id="IPR011004">
    <property type="entry name" value="Trimer_LpxA-like_sf"/>
</dbReference>
<keyword evidence="2 6" id="KW-0808">Transferase</keyword>
<dbReference type="Proteomes" id="UP000239917">
    <property type="component" value="Unassembled WGS sequence"/>
</dbReference>
<dbReference type="GO" id="GO:0008374">
    <property type="term" value="F:O-acyltransferase activity"/>
    <property type="evidence" value="ECO:0007669"/>
    <property type="project" value="TreeGrafter"/>
</dbReference>
<dbReference type="PROSITE" id="PS00101">
    <property type="entry name" value="HEXAPEP_TRANSFERASES"/>
    <property type="match status" value="1"/>
</dbReference>
<comment type="caution">
    <text evidence="6">The sequence shown here is derived from an EMBL/GenBank/DDBJ whole genome shotgun (WGS) entry which is preliminary data.</text>
</comment>
<proteinExistence type="inferred from homology"/>
<dbReference type="Pfam" id="PF00132">
    <property type="entry name" value="Hexapep"/>
    <property type="match status" value="1"/>
</dbReference>
<dbReference type="AlphaFoldDB" id="A0A2S5ZFM9"/>
<keyword evidence="5" id="KW-0812">Transmembrane</keyword>
<evidence type="ECO:0000256" key="4">
    <source>
        <dbReference type="ARBA" id="ARBA00023315"/>
    </source>
</evidence>
<evidence type="ECO:0000313" key="7">
    <source>
        <dbReference type="Proteomes" id="UP000239917"/>
    </source>
</evidence>
<dbReference type="EMBL" id="PSSX01000001">
    <property type="protein sequence ID" value="PPI86014.1"/>
    <property type="molecule type" value="Genomic_DNA"/>
</dbReference>
<protein>
    <submittedName>
        <fullName evidence="6">Acyltransferase</fullName>
    </submittedName>
</protein>
<sequence>MIRRILVALYEFLLVTVFNLPRVLFFSRLKALILSVVGAKIGARPVIYPNTWIFPGKGLVVGDDVDLALGVIITTNGGVLIGDRVLIGYRSQILSANHRIPEGKGQIFGSGHNYAEVNIGDDVWIGANVIVLPGVTIGEGAVIAAGSVVTGDVPAFCIAAGVPARVIKER</sequence>
<dbReference type="InterPro" id="IPR051159">
    <property type="entry name" value="Hexapeptide_acetyltransf"/>
</dbReference>
<evidence type="ECO:0000256" key="1">
    <source>
        <dbReference type="ARBA" id="ARBA00007274"/>
    </source>
</evidence>
<keyword evidence="5" id="KW-0472">Membrane</keyword>
<evidence type="ECO:0000256" key="3">
    <source>
        <dbReference type="ARBA" id="ARBA00022737"/>
    </source>
</evidence>
<dbReference type="PANTHER" id="PTHR23416:SF23">
    <property type="entry name" value="ACETYLTRANSFERASE C18B11.09C-RELATED"/>
    <property type="match status" value="1"/>
</dbReference>
<evidence type="ECO:0000256" key="2">
    <source>
        <dbReference type="ARBA" id="ARBA00022679"/>
    </source>
</evidence>
<accession>A0A2S5ZFM9</accession>
<keyword evidence="7" id="KW-1185">Reference proteome</keyword>
<dbReference type="GO" id="GO:0005829">
    <property type="term" value="C:cytosol"/>
    <property type="evidence" value="ECO:0007669"/>
    <property type="project" value="TreeGrafter"/>
</dbReference>
<dbReference type="InterPro" id="IPR018357">
    <property type="entry name" value="Hexapep_transf_CS"/>
</dbReference>
<dbReference type="PANTHER" id="PTHR23416">
    <property type="entry name" value="SIALIC ACID SYNTHASE-RELATED"/>
    <property type="match status" value="1"/>
</dbReference>
<dbReference type="SUPFAM" id="SSF51161">
    <property type="entry name" value="Trimeric LpxA-like enzymes"/>
    <property type="match status" value="1"/>
</dbReference>
<dbReference type="OrthoDB" id="9815592at2"/>
<feature type="transmembrane region" description="Helical" evidence="5">
    <location>
        <begin position="6"/>
        <end position="25"/>
    </location>
</feature>
<keyword evidence="4 6" id="KW-0012">Acyltransferase</keyword>
<comment type="similarity">
    <text evidence="1">Belongs to the transferase hexapeptide repeat family.</text>
</comment>
<dbReference type="CDD" id="cd04647">
    <property type="entry name" value="LbH_MAT_like"/>
    <property type="match status" value="1"/>
</dbReference>